<comment type="function">
    <text evidence="7">Catalyzes the phosphorylation of the position 2 hydroxy group of 4-diphosphocytidyl-2C-methyl-D-erythritol.</text>
</comment>
<evidence type="ECO:0000256" key="6">
    <source>
        <dbReference type="ARBA" id="ARBA00023229"/>
    </source>
</evidence>
<comment type="pathway">
    <text evidence="7">Isoprenoid biosynthesis; isopentenyl diphosphate biosynthesis via DXP pathway; isopentenyl diphosphate from 1-deoxy-D-xylulose 5-phosphate: step 3/6.</text>
</comment>
<dbReference type="Gene3D" id="3.30.70.890">
    <property type="entry name" value="GHMP kinase, C-terminal domain"/>
    <property type="match status" value="1"/>
</dbReference>
<evidence type="ECO:0000256" key="4">
    <source>
        <dbReference type="ARBA" id="ARBA00022777"/>
    </source>
</evidence>
<dbReference type="eggNOG" id="COG1947">
    <property type="taxonomic scope" value="Bacteria"/>
</dbReference>
<dbReference type="SUPFAM" id="SSF55060">
    <property type="entry name" value="GHMP Kinase, C-terminal domain"/>
    <property type="match status" value="1"/>
</dbReference>
<keyword evidence="2 7" id="KW-0808">Transferase</keyword>
<dbReference type="EC" id="2.7.1.148" evidence="7"/>
<dbReference type="InterPro" id="IPR020568">
    <property type="entry name" value="Ribosomal_Su5_D2-typ_SF"/>
</dbReference>
<keyword evidence="5 7" id="KW-0067">ATP-binding</keyword>
<evidence type="ECO:0000313" key="10">
    <source>
        <dbReference type="Proteomes" id="UP000001693"/>
    </source>
</evidence>
<dbReference type="GO" id="GO:0050515">
    <property type="term" value="F:4-(cytidine 5'-diphospho)-2-C-methyl-D-erythritol kinase activity"/>
    <property type="evidence" value="ECO:0007669"/>
    <property type="project" value="UniProtKB-UniRule"/>
</dbReference>
<feature type="binding site" evidence="7">
    <location>
        <begin position="95"/>
        <end position="105"/>
    </location>
    <ligand>
        <name>ATP</name>
        <dbReference type="ChEBI" id="CHEBI:30616"/>
    </ligand>
</feature>
<feature type="active site" evidence="7">
    <location>
        <position position="137"/>
    </location>
</feature>
<dbReference type="GO" id="GO:0005524">
    <property type="term" value="F:ATP binding"/>
    <property type="evidence" value="ECO:0007669"/>
    <property type="project" value="UniProtKB-UniRule"/>
</dbReference>
<dbReference type="UniPathway" id="UPA00056">
    <property type="reaction ID" value="UER00094"/>
</dbReference>
<dbReference type="GO" id="GO:0016114">
    <property type="term" value="P:terpenoid biosynthetic process"/>
    <property type="evidence" value="ECO:0007669"/>
    <property type="project" value="UniProtKB-UniRule"/>
</dbReference>
<organism evidence="9 10">
    <name type="scientific">Leptothrix cholodnii (strain ATCC 51168 / LMG 8142 / SP-6)</name>
    <name type="common">Leptothrix discophora (strain SP-6)</name>
    <dbReference type="NCBI Taxonomy" id="395495"/>
    <lineage>
        <taxon>Bacteria</taxon>
        <taxon>Pseudomonadati</taxon>
        <taxon>Pseudomonadota</taxon>
        <taxon>Betaproteobacteria</taxon>
        <taxon>Burkholderiales</taxon>
        <taxon>Sphaerotilaceae</taxon>
        <taxon>Leptothrix</taxon>
    </lineage>
</organism>
<dbReference type="InterPro" id="IPR014721">
    <property type="entry name" value="Ribsml_uS5_D2-typ_fold_subgr"/>
</dbReference>
<evidence type="ECO:0000259" key="8">
    <source>
        <dbReference type="Pfam" id="PF00288"/>
    </source>
</evidence>
<dbReference type="InterPro" id="IPR036554">
    <property type="entry name" value="GHMP_kinase_C_sf"/>
</dbReference>
<evidence type="ECO:0000256" key="5">
    <source>
        <dbReference type="ARBA" id="ARBA00022840"/>
    </source>
</evidence>
<dbReference type="AlphaFoldDB" id="B1Y3P8"/>
<dbReference type="Gene3D" id="3.30.230.10">
    <property type="match status" value="1"/>
</dbReference>
<dbReference type="PANTHER" id="PTHR43527">
    <property type="entry name" value="4-DIPHOSPHOCYTIDYL-2-C-METHYL-D-ERYTHRITOL KINASE, CHLOROPLASTIC"/>
    <property type="match status" value="1"/>
</dbReference>
<keyword evidence="6 7" id="KW-0414">Isoprene biosynthesis</keyword>
<dbReference type="HOGENOM" id="CLU_053057_3_0_4"/>
<protein>
    <recommendedName>
        <fullName evidence="1 7">4-diphosphocytidyl-2-C-methyl-D-erythritol kinase</fullName>
        <shortName evidence="7">CMK</shortName>
        <ecNumber evidence="7">2.7.1.148</ecNumber>
    </recommendedName>
    <alternativeName>
        <fullName evidence="7">4-(cytidine-5'-diphospho)-2-C-methyl-D-erythritol kinase</fullName>
    </alternativeName>
</protein>
<dbReference type="EMBL" id="CP001013">
    <property type="protein sequence ID" value="ACB35751.1"/>
    <property type="molecule type" value="Genomic_DNA"/>
</dbReference>
<keyword evidence="4 7" id="KW-0418">Kinase</keyword>
<evidence type="ECO:0000256" key="2">
    <source>
        <dbReference type="ARBA" id="ARBA00022679"/>
    </source>
</evidence>
<dbReference type="InterPro" id="IPR006204">
    <property type="entry name" value="GHMP_kinase_N_dom"/>
</dbReference>
<dbReference type="NCBIfam" id="TIGR00154">
    <property type="entry name" value="ispE"/>
    <property type="match status" value="1"/>
</dbReference>
<accession>B1Y3P8</accession>
<sequence length="291" mass="30982">MITALYDLLAPAKLNLFLHVIGRRADGYHLLQSVFRLIDWCDTLHLELRRNGQISRSDLGPALPADDLCLRAARALQTASGTPLGVHISIDKKVPWGAGLGGGSSDAATTLIGLNRLWRLDWSREQLATLALQLGADVPFFVGGRNAWVEGIGEKLTPIELPGAAYAVVKPEVAIPTAAIFSSPLLSRDTSPAIVADFLADTKSFGKNDLQRSAQAHSAEVSQALSLLEHHVGASRMSGSGSAVFACAGLAPGASAKSEGWQQVLATLPQTWTARWCHGLDDHPLSGWSKD</sequence>
<evidence type="ECO:0000256" key="7">
    <source>
        <dbReference type="HAMAP-Rule" id="MF_00061"/>
    </source>
</evidence>
<dbReference type="SUPFAM" id="SSF54211">
    <property type="entry name" value="Ribosomal protein S5 domain 2-like"/>
    <property type="match status" value="1"/>
</dbReference>
<reference evidence="9 10" key="1">
    <citation type="submission" date="2008-03" db="EMBL/GenBank/DDBJ databases">
        <title>Complete sequence of Leptothrix cholodnii SP-6.</title>
        <authorList>
            <consortium name="US DOE Joint Genome Institute"/>
            <person name="Copeland A."/>
            <person name="Lucas S."/>
            <person name="Lapidus A."/>
            <person name="Glavina del Rio T."/>
            <person name="Dalin E."/>
            <person name="Tice H."/>
            <person name="Bruce D."/>
            <person name="Goodwin L."/>
            <person name="Pitluck S."/>
            <person name="Chertkov O."/>
            <person name="Brettin T."/>
            <person name="Detter J.C."/>
            <person name="Han C."/>
            <person name="Kuske C.R."/>
            <person name="Schmutz J."/>
            <person name="Larimer F."/>
            <person name="Land M."/>
            <person name="Hauser L."/>
            <person name="Kyrpides N."/>
            <person name="Lykidis A."/>
            <person name="Emerson D."/>
            <person name="Richardson P."/>
        </authorList>
    </citation>
    <scope>NUCLEOTIDE SEQUENCE [LARGE SCALE GENOMIC DNA]</scope>
    <source>
        <strain evidence="10">ATCC 51168 / LMG 8142 / SP-6</strain>
    </source>
</reference>
<dbReference type="PANTHER" id="PTHR43527:SF2">
    <property type="entry name" value="4-DIPHOSPHOCYTIDYL-2-C-METHYL-D-ERYTHRITOL KINASE, CHLOROPLASTIC"/>
    <property type="match status" value="1"/>
</dbReference>
<dbReference type="HAMAP" id="MF_00061">
    <property type="entry name" value="IspE"/>
    <property type="match status" value="1"/>
</dbReference>
<dbReference type="Proteomes" id="UP000001693">
    <property type="component" value="Chromosome"/>
</dbReference>
<gene>
    <name evidence="7" type="primary">ispE</name>
    <name evidence="9" type="ordered locus">Lcho_3497</name>
</gene>
<dbReference type="GO" id="GO:0019288">
    <property type="term" value="P:isopentenyl diphosphate biosynthetic process, methylerythritol 4-phosphate pathway"/>
    <property type="evidence" value="ECO:0007669"/>
    <property type="project" value="UniProtKB-UniRule"/>
</dbReference>
<dbReference type="KEGG" id="lch:Lcho_3497"/>
<evidence type="ECO:0000313" key="9">
    <source>
        <dbReference type="EMBL" id="ACB35751.1"/>
    </source>
</evidence>
<evidence type="ECO:0000256" key="1">
    <source>
        <dbReference type="ARBA" id="ARBA00017473"/>
    </source>
</evidence>
<feature type="active site" evidence="7">
    <location>
        <position position="13"/>
    </location>
</feature>
<proteinExistence type="inferred from homology"/>
<name>B1Y3P8_LEPCP</name>
<evidence type="ECO:0000256" key="3">
    <source>
        <dbReference type="ARBA" id="ARBA00022741"/>
    </source>
</evidence>
<dbReference type="STRING" id="395495.Lcho_3497"/>
<comment type="catalytic activity">
    <reaction evidence="7">
        <text>4-CDP-2-C-methyl-D-erythritol + ATP = 4-CDP-2-C-methyl-D-erythritol 2-phosphate + ADP + H(+)</text>
        <dbReference type="Rhea" id="RHEA:18437"/>
        <dbReference type="ChEBI" id="CHEBI:15378"/>
        <dbReference type="ChEBI" id="CHEBI:30616"/>
        <dbReference type="ChEBI" id="CHEBI:57823"/>
        <dbReference type="ChEBI" id="CHEBI:57919"/>
        <dbReference type="ChEBI" id="CHEBI:456216"/>
        <dbReference type="EC" id="2.7.1.148"/>
    </reaction>
</comment>
<dbReference type="InterPro" id="IPR004424">
    <property type="entry name" value="IspE"/>
</dbReference>
<keyword evidence="10" id="KW-1185">Reference proteome</keyword>
<comment type="similarity">
    <text evidence="7">Belongs to the GHMP kinase family. IspE subfamily.</text>
</comment>
<dbReference type="PIRSF" id="PIRSF010376">
    <property type="entry name" value="IspE"/>
    <property type="match status" value="1"/>
</dbReference>
<keyword evidence="3 7" id="KW-0547">Nucleotide-binding</keyword>
<dbReference type="Pfam" id="PF00288">
    <property type="entry name" value="GHMP_kinases_N"/>
    <property type="match status" value="1"/>
</dbReference>
<feature type="domain" description="GHMP kinase N-terminal" evidence="8">
    <location>
        <begin position="68"/>
        <end position="144"/>
    </location>
</feature>